<name>B4KS63_DROMO</name>
<feature type="compositionally biased region" description="Basic residues" evidence="4">
    <location>
        <begin position="891"/>
        <end position="900"/>
    </location>
</feature>
<organism evidence="5 6">
    <name type="scientific">Drosophila mojavensis</name>
    <name type="common">Fruit fly</name>
    <dbReference type="NCBI Taxonomy" id="7230"/>
    <lineage>
        <taxon>Eukaryota</taxon>
        <taxon>Metazoa</taxon>
        <taxon>Ecdysozoa</taxon>
        <taxon>Arthropoda</taxon>
        <taxon>Hexapoda</taxon>
        <taxon>Insecta</taxon>
        <taxon>Pterygota</taxon>
        <taxon>Neoptera</taxon>
        <taxon>Endopterygota</taxon>
        <taxon>Diptera</taxon>
        <taxon>Brachycera</taxon>
        <taxon>Muscomorpha</taxon>
        <taxon>Ephydroidea</taxon>
        <taxon>Drosophilidae</taxon>
        <taxon>Drosophila</taxon>
    </lineage>
</organism>
<feature type="compositionally biased region" description="Basic and acidic residues" evidence="4">
    <location>
        <begin position="994"/>
        <end position="1010"/>
    </location>
</feature>
<feature type="region of interest" description="Disordered" evidence="4">
    <location>
        <begin position="1"/>
        <end position="29"/>
    </location>
</feature>
<feature type="compositionally biased region" description="Basic and acidic residues" evidence="4">
    <location>
        <begin position="1112"/>
        <end position="1122"/>
    </location>
</feature>
<feature type="compositionally biased region" description="Basic and acidic residues" evidence="4">
    <location>
        <begin position="925"/>
        <end position="970"/>
    </location>
</feature>
<feature type="compositionally biased region" description="Polar residues" evidence="4">
    <location>
        <begin position="1469"/>
        <end position="1480"/>
    </location>
</feature>
<feature type="compositionally biased region" description="Polar residues" evidence="4">
    <location>
        <begin position="1"/>
        <end position="14"/>
    </location>
</feature>
<keyword evidence="6" id="KW-1185">Reference proteome</keyword>
<feature type="compositionally biased region" description="Polar residues" evidence="4">
    <location>
        <begin position="873"/>
        <end position="887"/>
    </location>
</feature>
<keyword evidence="1" id="KW-0677">Repeat</keyword>
<feature type="compositionally biased region" description="Basic residues" evidence="4">
    <location>
        <begin position="1102"/>
        <end position="1111"/>
    </location>
</feature>
<feature type="compositionally biased region" description="Basic and acidic residues" evidence="4">
    <location>
        <begin position="1334"/>
        <end position="1359"/>
    </location>
</feature>
<evidence type="ECO:0000256" key="1">
    <source>
        <dbReference type="ARBA" id="ARBA00022737"/>
    </source>
</evidence>
<feature type="compositionally biased region" description="Basic residues" evidence="4">
    <location>
        <begin position="1323"/>
        <end position="1333"/>
    </location>
</feature>
<evidence type="ECO:0000256" key="3">
    <source>
        <dbReference type="PROSITE-ProRule" id="PRU00339"/>
    </source>
</evidence>
<dbReference type="Pfam" id="PF14559">
    <property type="entry name" value="TPR_19"/>
    <property type="match status" value="1"/>
</dbReference>
<dbReference type="InterPro" id="IPR019734">
    <property type="entry name" value="TPR_rpt"/>
</dbReference>
<accession>B4KS63</accession>
<dbReference type="Pfam" id="PF13181">
    <property type="entry name" value="TPR_8"/>
    <property type="match status" value="2"/>
</dbReference>
<dbReference type="PROSITE" id="PS50005">
    <property type="entry name" value="TPR"/>
    <property type="match status" value="4"/>
</dbReference>
<dbReference type="GO" id="GO:0006355">
    <property type="term" value="P:regulation of DNA-templated transcription"/>
    <property type="evidence" value="ECO:0007669"/>
    <property type="project" value="InterPro"/>
</dbReference>
<dbReference type="FunCoup" id="B4KS63">
    <property type="interactions" value="3"/>
</dbReference>
<feature type="region of interest" description="Disordered" evidence="4">
    <location>
        <begin position="1227"/>
        <end position="1480"/>
    </location>
</feature>
<keyword evidence="2 3" id="KW-0802">TPR repeat</keyword>
<protein>
    <submittedName>
        <fullName evidence="5">Uncharacterized protein</fullName>
    </submittedName>
</protein>
<dbReference type="KEGG" id="dmo:Dmoj_GI18511"/>
<dbReference type="GO" id="GO:0006368">
    <property type="term" value="P:transcription elongation by RNA polymerase II"/>
    <property type="evidence" value="ECO:0007669"/>
    <property type="project" value="TreeGrafter"/>
</dbReference>
<feature type="compositionally biased region" description="Basic and acidic residues" evidence="4">
    <location>
        <begin position="1307"/>
        <end position="1322"/>
    </location>
</feature>
<feature type="region of interest" description="Disordered" evidence="4">
    <location>
        <begin position="836"/>
        <end position="1122"/>
    </location>
</feature>
<proteinExistence type="predicted"/>
<evidence type="ECO:0000313" key="6">
    <source>
        <dbReference type="Proteomes" id="UP000009192"/>
    </source>
</evidence>
<feature type="compositionally biased region" description="Basic and acidic residues" evidence="4">
    <location>
        <begin position="852"/>
        <end position="872"/>
    </location>
</feature>
<feature type="region of interest" description="Disordered" evidence="4">
    <location>
        <begin position="1143"/>
        <end position="1190"/>
    </location>
</feature>
<dbReference type="SUPFAM" id="SSF48452">
    <property type="entry name" value="TPR-like"/>
    <property type="match status" value="3"/>
</dbReference>
<dbReference type="SMR" id="B4KS63"/>
<dbReference type="Gene3D" id="1.25.40.10">
    <property type="entry name" value="Tetratricopeptide repeat domain"/>
    <property type="match status" value="5"/>
</dbReference>
<feature type="compositionally biased region" description="Polar residues" evidence="4">
    <location>
        <begin position="971"/>
        <end position="993"/>
    </location>
</feature>
<evidence type="ECO:0000256" key="2">
    <source>
        <dbReference type="ARBA" id="ARBA00022803"/>
    </source>
</evidence>
<feature type="compositionally biased region" description="Basic and acidic residues" evidence="4">
    <location>
        <begin position="901"/>
        <end position="916"/>
    </location>
</feature>
<dbReference type="OrthoDB" id="343875at2759"/>
<dbReference type="PANTHER" id="PTHR14027">
    <property type="entry name" value="RNA POLYMERASE-ASSOCIATED PROTEIN CTR9"/>
    <property type="match status" value="1"/>
</dbReference>
<dbReference type="InterPro" id="IPR011990">
    <property type="entry name" value="TPR-like_helical_dom_sf"/>
</dbReference>
<dbReference type="SMART" id="SM00028">
    <property type="entry name" value="TPR"/>
    <property type="match status" value="10"/>
</dbReference>
<dbReference type="InterPro" id="IPR031101">
    <property type="entry name" value="Ctr9"/>
</dbReference>
<dbReference type="InParanoid" id="B4KS63"/>
<dbReference type="EMBL" id="CH933808">
    <property type="protein sequence ID" value="EDW10499.2"/>
    <property type="molecule type" value="Genomic_DNA"/>
</dbReference>
<feature type="repeat" description="TPR" evidence="3">
    <location>
        <begin position="415"/>
        <end position="448"/>
    </location>
</feature>
<feature type="compositionally biased region" description="Basic and acidic residues" evidence="4">
    <location>
        <begin position="1088"/>
        <end position="1101"/>
    </location>
</feature>
<feature type="repeat" description="TPR" evidence="3">
    <location>
        <begin position="166"/>
        <end position="199"/>
    </location>
</feature>
<gene>
    <name evidence="5" type="primary">Dmoj\GI18511</name>
    <name evidence="5" type="ORF">Dmoj_GI18511</name>
</gene>
<dbReference type="GO" id="GO:0016593">
    <property type="term" value="C:Cdc73/Paf1 complex"/>
    <property type="evidence" value="ECO:0007669"/>
    <property type="project" value="TreeGrafter"/>
</dbReference>
<feature type="compositionally biased region" description="Basic and acidic residues" evidence="4">
    <location>
        <begin position="1397"/>
        <end position="1453"/>
    </location>
</feature>
<feature type="repeat" description="TPR" evidence="3">
    <location>
        <begin position="201"/>
        <end position="234"/>
    </location>
</feature>
<feature type="compositionally biased region" description="Basic and acidic residues" evidence="4">
    <location>
        <begin position="1020"/>
        <end position="1041"/>
    </location>
</feature>
<sequence length="1480" mass="169479">MQNRQLTKSDFYQSRTERNDRDSSSMGNADEALEMLTSRRAKLRDWIQRAWTHYNQNQIDGFVLLLENSITRGLRGYPGYEEDLLRTHAMLTAHYFRMACNEVGQRSCDWQEKVLDQLQIIDAMNMESNEIPYLLCRGFALLLVDGCLPEAETLFVSALRQSPYNVPALLGLGCLAYNRQEYRAALGYFKSVLSHHPDGPADVRMGIGHCFLKMGDLDRARRAFELAVESNERCINALIGFAQLKLNERQREANMDATKLLCTVFELNNRHPVVLTWLSCHLYYTRNYEKLRTAAGNAFLITDDPDLKAQNCYHIARSFHATKDYDRAFDFYGKAVKYQPNFSPPHLGVAQIYVRRGQLYLAELSLRTLLKLMPENKEALRMLGAIYTQSAEPTKLDRAVQLFQSALDHGGREDCDTWLALGEAYERKQQWQPAIDAYEEAISIYQRTHGQDKDIPLPWLNNLAALQQHAGLPEAALITLDKAIRELPKNPNSEHSESNLLTVRFNRARVLEDLGLVIQAENSYKQLIIEYPNYYDSYLRLGVMANKCNKAVMAVHYFSAVLRLEADHIVARTFLGNLYARHGALSQAMCSYSLIMRRQANAAVSSTLVAVGNVCLLKGTRATANDETDMALQYKQNALQLFCKALEQNKRNLWAANGLGVAMCHLSHLTAAETIYKQVVESSSLCSNAILNLAHVAMDLKHYSDSVEIYRKCLKDVLPANSVKEMQMIASALYQSEQFDEAKLILCQARRAAPHDPNIIFNLGLVIKQAIRSTFDTIQTDLTELQKAEQNISIALRFFQYLSQGKQEFKSARKQSKKCTKLQQRIVEQLQNLREQEELSKKQERRKAKKNKEKETEKEGHNEEPRRIHEETPTQVDEPNENPTVDNEYSKKRRSKKRRNSSRDVDEVQNLELEKSKSKKKYRKKENQQEIREIPSDVDVEKRVGPVKLSERDRILEKDQSTKRKEEKANDANNLQSENKTSGETLQTYSNKSIAKDELEQKGKEESLDKKSRKSKRKEKHNDKQDDGVKKKSETVHDPAQVEKNPLQLEIDSLNSIEASMEAPKPDRVVASSRETMKKHSNNAMDMAEFKKEEKEESLDKKSRKAKRKEKQKQVEGEENKKAVTVEDPAVVGKSQLQLFNSKVASMESPKPESLGALSGKTLKNHSNKAMNNTELEQEGQDDKKIESEESKSLEIVHRLTQNNEKQLQVNSIDAVLEASQPENIDALSGEALKKDEHQDKRQTTEQKLIDKKIDEYRKPEKVRGHVQVEKLLQPNTDILKSMPESKPHNSDTSSEETLKRHSSKSMMKDKHEKERKEETHDRKRSRKHKHTQDKKIDYEQSRKPDKGRDPTLVEKKLLQPEADVLKSTADLTKAQKCENLDTSKGEALKTHSSKSMMKDVHHKERKEQTQDRGETREQKPIDNKVESQENKSPEKARGLAHVDKKLQPETDLFKSMAEPRLQDLDASSGETLKSLQISP</sequence>
<dbReference type="eggNOG" id="KOG2002">
    <property type="taxonomic scope" value="Eukaryota"/>
</dbReference>
<reference evidence="5 6" key="1">
    <citation type="journal article" date="2007" name="Nature">
        <title>Evolution of genes and genomes on the Drosophila phylogeny.</title>
        <authorList>
            <consortium name="Drosophila 12 Genomes Consortium"/>
            <person name="Clark A.G."/>
            <person name="Eisen M.B."/>
            <person name="Smith D.R."/>
            <person name="Bergman C.M."/>
            <person name="Oliver B."/>
            <person name="Markow T.A."/>
            <person name="Kaufman T.C."/>
            <person name="Kellis M."/>
            <person name="Gelbart W."/>
            <person name="Iyer V.N."/>
            <person name="Pollard D.A."/>
            <person name="Sackton T.B."/>
            <person name="Larracuente A.M."/>
            <person name="Singh N.D."/>
            <person name="Abad J.P."/>
            <person name="Abt D.N."/>
            <person name="Adryan B."/>
            <person name="Aguade M."/>
            <person name="Akashi H."/>
            <person name="Anderson W.W."/>
            <person name="Aquadro C.F."/>
            <person name="Ardell D.H."/>
            <person name="Arguello R."/>
            <person name="Artieri C.G."/>
            <person name="Barbash D.A."/>
            <person name="Barker D."/>
            <person name="Barsanti P."/>
            <person name="Batterham P."/>
            <person name="Batzoglou S."/>
            <person name="Begun D."/>
            <person name="Bhutkar A."/>
            <person name="Blanco E."/>
            <person name="Bosak S.A."/>
            <person name="Bradley R.K."/>
            <person name="Brand A.D."/>
            <person name="Brent M.R."/>
            <person name="Brooks A.N."/>
            <person name="Brown R.H."/>
            <person name="Butlin R.K."/>
            <person name="Caggese C."/>
            <person name="Calvi B.R."/>
            <person name="Bernardo de Carvalho A."/>
            <person name="Caspi A."/>
            <person name="Castrezana S."/>
            <person name="Celniker S.E."/>
            <person name="Chang J.L."/>
            <person name="Chapple C."/>
            <person name="Chatterji S."/>
            <person name="Chinwalla A."/>
            <person name="Civetta A."/>
            <person name="Clifton S.W."/>
            <person name="Comeron J.M."/>
            <person name="Costello J.C."/>
            <person name="Coyne J.A."/>
            <person name="Daub J."/>
            <person name="David R.G."/>
            <person name="Delcher A.L."/>
            <person name="Delehaunty K."/>
            <person name="Do C.B."/>
            <person name="Ebling H."/>
            <person name="Edwards K."/>
            <person name="Eickbush T."/>
            <person name="Evans J.D."/>
            <person name="Filipski A."/>
            <person name="Findeiss S."/>
            <person name="Freyhult E."/>
            <person name="Fulton L."/>
            <person name="Fulton R."/>
            <person name="Garcia A.C."/>
            <person name="Gardiner A."/>
            <person name="Garfield D.A."/>
            <person name="Garvin B.E."/>
            <person name="Gibson G."/>
            <person name="Gilbert D."/>
            <person name="Gnerre S."/>
            <person name="Godfrey J."/>
            <person name="Good R."/>
            <person name="Gotea V."/>
            <person name="Gravely B."/>
            <person name="Greenberg A.J."/>
            <person name="Griffiths-Jones S."/>
            <person name="Gross S."/>
            <person name="Guigo R."/>
            <person name="Gustafson E.A."/>
            <person name="Haerty W."/>
            <person name="Hahn M.W."/>
            <person name="Halligan D.L."/>
            <person name="Halpern A.L."/>
            <person name="Halter G.M."/>
            <person name="Han M.V."/>
            <person name="Heger A."/>
            <person name="Hillier L."/>
            <person name="Hinrichs A.S."/>
            <person name="Holmes I."/>
            <person name="Hoskins R.A."/>
            <person name="Hubisz M.J."/>
            <person name="Hultmark D."/>
            <person name="Huntley M.A."/>
            <person name="Jaffe D.B."/>
            <person name="Jagadeeshan S."/>
            <person name="Jeck W.R."/>
            <person name="Johnson J."/>
            <person name="Jones C.D."/>
            <person name="Jordan W.C."/>
            <person name="Karpen G.H."/>
            <person name="Kataoka E."/>
            <person name="Keightley P.D."/>
            <person name="Kheradpour P."/>
            <person name="Kirkness E.F."/>
            <person name="Koerich L.B."/>
            <person name="Kristiansen K."/>
            <person name="Kudrna D."/>
            <person name="Kulathinal R.J."/>
            <person name="Kumar S."/>
            <person name="Kwok R."/>
            <person name="Lander E."/>
            <person name="Langley C.H."/>
            <person name="Lapoint R."/>
            <person name="Lazzaro B.P."/>
            <person name="Lee S.J."/>
            <person name="Levesque L."/>
            <person name="Li R."/>
            <person name="Lin C.F."/>
            <person name="Lin M.F."/>
            <person name="Lindblad-Toh K."/>
            <person name="Llopart A."/>
            <person name="Long M."/>
            <person name="Low L."/>
            <person name="Lozovsky E."/>
            <person name="Lu J."/>
            <person name="Luo M."/>
            <person name="Machado C.A."/>
            <person name="Makalowski W."/>
            <person name="Marzo M."/>
            <person name="Matsuda M."/>
            <person name="Matzkin L."/>
            <person name="McAllister B."/>
            <person name="McBride C.S."/>
            <person name="McKernan B."/>
            <person name="McKernan K."/>
            <person name="Mendez-Lago M."/>
            <person name="Minx P."/>
            <person name="Mollenhauer M.U."/>
            <person name="Montooth K."/>
            <person name="Mount S.M."/>
            <person name="Mu X."/>
            <person name="Myers E."/>
            <person name="Negre B."/>
            <person name="Newfeld S."/>
            <person name="Nielsen R."/>
            <person name="Noor M.A."/>
            <person name="O'Grady P."/>
            <person name="Pachter L."/>
            <person name="Papaceit M."/>
            <person name="Parisi M.J."/>
            <person name="Parisi M."/>
            <person name="Parts L."/>
            <person name="Pedersen J.S."/>
            <person name="Pesole G."/>
            <person name="Phillippy A.M."/>
            <person name="Ponting C.P."/>
            <person name="Pop M."/>
            <person name="Porcelli D."/>
            <person name="Powell J.R."/>
            <person name="Prohaska S."/>
            <person name="Pruitt K."/>
            <person name="Puig M."/>
            <person name="Quesneville H."/>
            <person name="Ram K.R."/>
            <person name="Rand D."/>
            <person name="Rasmussen M.D."/>
            <person name="Reed L.K."/>
            <person name="Reenan R."/>
            <person name="Reily A."/>
            <person name="Remington K.A."/>
            <person name="Rieger T.T."/>
            <person name="Ritchie M.G."/>
            <person name="Robin C."/>
            <person name="Rogers Y.H."/>
            <person name="Rohde C."/>
            <person name="Rozas J."/>
            <person name="Rubenfield M.J."/>
            <person name="Ruiz A."/>
            <person name="Russo S."/>
            <person name="Salzberg S.L."/>
            <person name="Sanchez-Gracia A."/>
            <person name="Saranga D.J."/>
            <person name="Sato H."/>
            <person name="Schaeffer S.W."/>
            <person name="Schatz M.C."/>
            <person name="Schlenke T."/>
            <person name="Schwartz R."/>
            <person name="Segarra C."/>
            <person name="Singh R.S."/>
            <person name="Sirot L."/>
            <person name="Sirota M."/>
            <person name="Sisneros N.B."/>
            <person name="Smith C.D."/>
            <person name="Smith T.F."/>
            <person name="Spieth J."/>
            <person name="Stage D.E."/>
            <person name="Stark A."/>
            <person name="Stephan W."/>
            <person name="Strausberg R.L."/>
            <person name="Strempel S."/>
            <person name="Sturgill D."/>
            <person name="Sutton G."/>
            <person name="Sutton G.G."/>
            <person name="Tao W."/>
            <person name="Teichmann S."/>
            <person name="Tobari Y.N."/>
            <person name="Tomimura Y."/>
            <person name="Tsolas J.M."/>
            <person name="Valente V.L."/>
            <person name="Venter E."/>
            <person name="Venter J.C."/>
            <person name="Vicario S."/>
            <person name="Vieira F.G."/>
            <person name="Vilella A.J."/>
            <person name="Villasante A."/>
            <person name="Walenz B."/>
            <person name="Wang J."/>
            <person name="Wasserman M."/>
            <person name="Watts T."/>
            <person name="Wilson D."/>
            <person name="Wilson R.K."/>
            <person name="Wing R.A."/>
            <person name="Wolfner M.F."/>
            <person name="Wong A."/>
            <person name="Wong G.K."/>
            <person name="Wu C.I."/>
            <person name="Wu G."/>
            <person name="Yamamoto D."/>
            <person name="Yang H.P."/>
            <person name="Yang S.P."/>
            <person name="Yorke J.A."/>
            <person name="Yoshida K."/>
            <person name="Zdobnov E."/>
            <person name="Zhang P."/>
            <person name="Zhang Y."/>
            <person name="Zimin A.V."/>
            <person name="Baldwin J."/>
            <person name="Abdouelleil A."/>
            <person name="Abdulkadir J."/>
            <person name="Abebe A."/>
            <person name="Abera B."/>
            <person name="Abreu J."/>
            <person name="Acer S.C."/>
            <person name="Aftuck L."/>
            <person name="Alexander A."/>
            <person name="An P."/>
            <person name="Anderson E."/>
            <person name="Anderson S."/>
            <person name="Arachi H."/>
            <person name="Azer M."/>
            <person name="Bachantsang P."/>
            <person name="Barry A."/>
            <person name="Bayul T."/>
            <person name="Berlin A."/>
            <person name="Bessette D."/>
            <person name="Bloom T."/>
            <person name="Blye J."/>
            <person name="Boguslavskiy L."/>
            <person name="Bonnet C."/>
            <person name="Boukhgalter B."/>
            <person name="Bourzgui I."/>
            <person name="Brown A."/>
            <person name="Cahill P."/>
            <person name="Channer S."/>
            <person name="Cheshatsang Y."/>
            <person name="Chuda L."/>
            <person name="Citroen M."/>
            <person name="Collymore A."/>
            <person name="Cooke P."/>
            <person name="Costello M."/>
            <person name="D'Aco K."/>
            <person name="Daza R."/>
            <person name="De Haan G."/>
            <person name="DeGray S."/>
            <person name="DeMaso C."/>
            <person name="Dhargay N."/>
            <person name="Dooley K."/>
            <person name="Dooley E."/>
            <person name="Doricent M."/>
            <person name="Dorje P."/>
            <person name="Dorjee K."/>
            <person name="Dupes A."/>
            <person name="Elong R."/>
            <person name="Falk J."/>
            <person name="Farina A."/>
            <person name="Faro S."/>
            <person name="Ferguson D."/>
            <person name="Fisher S."/>
            <person name="Foley C.D."/>
            <person name="Franke A."/>
            <person name="Friedrich D."/>
            <person name="Gadbois L."/>
            <person name="Gearin G."/>
            <person name="Gearin C.R."/>
            <person name="Giannoukos G."/>
            <person name="Goode T."/>
            <person name="Graham J."/>
            <person name="Grandbois E."/>
            <person name="Grewal S."/>
            <person name="Gyaltsen K."/>
            <person name="Hafez N."/>
            <person name="Hagos B."/>
            <person name="Hall J."/>
            <person name="Henson C."/>
            <person name="Hollinger A."/>
            <person name="Honan T."/>
            <person name="Huard M.D."/>
            <person name="Hughes L."/>
            <person name="Hurhula B."/>
            <person name="Husby M.E."/>
            <person name="Kamat A."/>
            <person name="Kanga B."/>
            <person name="Kashin S."/>
            <person name="Khazanovich D."/>
            <person name="Kisner P."/>
            <person name="Lance K."/>
            <person name="Lara M."/>
            <person name="Lee W."/>
            <person name="Lennon N."/>
            <person name="Letendre F."/>
            <person name="LeVine R."/>
            <person name="Lipovsky A."/>
            <person name="Liu X."/>
            <person name="Liu J."/>
            <person name="Liu S."/>
            <person name="Lokyitsang T."/>
            <person name="Lokyitsang Y."/>
            <person name="Lubonja R."/>
            <person name="Lui A."/>
            <person name="MacDonald P."/>
            <person name="Magnisalis V."/>
            <person name="Maru K."/>
            <person name="Matthews C."/>
            <person name="McCusker W."/>
            <person name="McDonough S."/>
            <person name="Mehta T."/>
            <person name="Meldrim J."/>
            <person name="Meneus L."/>
            <person name="Mihai O."/>
            <person name="Mihalev A."/>
            <person name="Mihova T."/>
            <person name="Mittelman R."/>
            <person name="Mlenga V."/>
            <person name="Montmayeur A."/>
            <person name="Mulrain L."/>
            <person name="Navidi A."/>
            <person name="Naylor J."/>
            <person name="Negash T."/>
            <person name="Nguyen T."/>
            <person name="Nguyen N."/>
            <person name="Nicol R."/>
            <person name="Norbu C."/>
            <person name="Norbu N."/>
            <person name="Novod N."/>
            <person name="O'Neill B."/>
            <person name="Osman S."/>
            <person name="Markiewicz E."/>
            <person name="Oyono O.L."/>
            <person name="Patti C."/>
            <person name="Phunkhang P."/>
            <person name="Pierre F."/>
            <person name="Priest M."/>
            <person name="Raghuraman S."/>
            <person name="Rege F."/>
            <person name="Reyes R."/>
            <person name="Rise C."/>
            <person name="Rogov P."/>
            <person name="Ross K."/>
            <person name="Ryan E."/>
            <person name="Settipalli S."/>
            <person name="Shea T."/>
            <person name="Sherpa N."/>
            <person name="Shi L."/>
            <person name="Shih D."/>
            <person name="Sparrow T."/>
            <person name="Spaulding J."/>
            <person name="Stalker J."/>
            <person name="Stange-Thomann N."/>
            <person name="Stavropoulos S."/>
            <person name="Stone C."/>
            <person name="Strader C."/>
            <person name="Tesfaye S."/>
            <person name="Thomson T."/>
            <person name="Thoulutsang Y."/>
            <person name="Thoulutsang D."/>
            <person name="Topham K."/>
            <person name="Topping I."/>
            <person name="Tsamla T."/>
            <person name="Vassiliev H."/>
            <person name="Vo A."/>
            <person name="Wangchuk T."/>
            <person name="Wangdi T."/>
            <person name="Weiand M."/>
            <person name="Wilkinson J."/>
            <person name="Wilson A."/>
            <person name="Yadav S."/>
            <person name="Young G."/>
            <person name="Yu Q."/>
            <person name="Zembek L."/>
            <person name="Zhong D."/>
            <person name="Zimmer A."/>
            <person name="Zwirko Z."/>
            <person name="Jaffe D.B."/>
            <person name="Alvarez P."/>
            <person name="Brockman W."/>
            <person name="Butler J."/>
            <person name="Chin C."/>
            <person name="Gnerre S."/>
            <person name="Grabherr M."/>
            <person name="Kleber M."/>
            <person name="Mauceli E."/>
            <person name="MacCallum I."/>
        </authorList>
    </citation>
    <scope>NUCLEOTIDE SEQUENCE [LARGE SCALE GENOMIC DNA]</scope>
    <source>
        <strain evidence="6">Tucson 15081-1352.22</strain>
    </source>
</reference>
<feature type="compositionally biased region" description="Basic and acidic residues" evidence="4">
    <location>
        <begin position="1374"/>
        <end position="1390"/>
    </location>
</feature>
<dbReference type="Pfam" id="PF13424">
    <property type="entry name" value="TPR_12"/>
    <property type="match status" value="1"/>
</dbReference>
<feature type="repeat" description="TPR" evidence="3">
    <location>
        <begin position="309"/>
        <end position="342"/>
    </location>
</feature>
<feature type="compositionally biased region" description="Basic and acidic residues" evidence="4">
    <location>
        <begin position="1181"/>
        <end position="1190"/>
    </location>
</feature>
<dbReference type="PANTHER" id="PTHR14027:SF2">
    <property type="entry name" value="RNA POLYMERASE-ASSOCIATED PROTEIN CTR9 HOMOLOG"/>
    <property type="match status" value="1"/>
</dbReference>
<dbReference type="GO" id="GO:0000993">
    <property type="term" value="F:RNA polymerase II complex binding"/>
    <property type="evidence" value="ECO:0007669"/>
    <property type="project" value="TreeGrafter"/>
</dbReference>
<evidence type="ECO:0000256" key="4">
    <source>
        <dbReference type="SAM" id="MobiDB-lite"/>
    </source>
</evidence>
<dbReference type="Proteomes" id="UP000009192">
    <property type="component" value="Unassembled WGS sequence"/>
</dbReference>
<evidence type="ECO:0000313" key="5">
    <source>
        <dbReference type="EMBL" id="EDW10499.2"/>
    </source>
</evidence>
<dbReference type="HOGENOM" id="CLU_251069_0_0_1"/>
<feature type="compositionally biased region" description="Basic and acidic residues" evidence="4">
    <location>
        <begin position="1232"/>
        <end position="1269"/>
    </location>
</feature>